<dbReference type="InterPro" id="IPR034746">
    <property type="entry name" value="POTRA"/>
</dbReference>
<dbReference type="Pfam" id="PF07244">
    <property type="entry name" value="POTRA"/>
    <property type="match status" value="5"/>
</dbReference>
<gene>
    <name evidence="10" type="ORF">MAG551_02065</name>
</gene>
<dbReference type="PANTHER" id="PTHR12815:SF47">
    <property type="entry name" value="TRANSLOCATION AND ASSEMBLY MODULE SUBUNIT TAMA"/>
    <property type="match status" value="1"/>
</dbReference>
<dbReference type="PANTHER" id="PTHR12815">
    <property type="entry name" value="SORTING AND ASSEMBLY MACHINERY SAMM50 PROTEIN FAMILY MEMBER"/>
    <property type="match status" value="1"/>
</dbReference>
<feature type="domain" description="POTRA" evidence="9">
    <location>
        <begin position="40"/>
        <end position="111"/>
    </location>
</feature>
<dbReference type="EMBL" id="JAANXD010000077">
    <property type="protein sequence ID" value="MBS1258999.1"/>
    <property type="molecule type" value="Genomic_DNA"/>
</dbReference>
<dbReference type="PIRSF" id="PIRSF006076">
    <property type="entry name" value="OM_assembly_OMP85"/>
    <property type="match status" value="1"/>
</dbReference>
<sequence length="792" mass="89729">MKTKLMSRKYIILVVAFIILLPLENNSLLNAQENEAPPQAIIRKIEYKGNHRISGNTIKAAIKTNEGDLYDPQAISQDVDAIWLLGFFDNIEVEVEPYQDGIKIIFLVLERPVVKNISFVGNANVKTKKLREAVELKEGDYLKQYLLKLGEDKVREIYQAKGFHFVTVKSEEKRADGYVDITYNIHEESKVYIKEISFEGNKTFSGKRLSKLMKTKRRKFPRFFFKGQFDKNKFNEDIENIKGFYRSGGWLDADVKWKEQYSPDKSKMFLNVLIDEGERYHVDIINIKGNTLFTNTEISNMLELMKGSAFLPESLQKDTQMIRKAYGRQGYINASVKTDYTYKQVEPKIDITYDIRENERFFIEKIIVTGNDKTKDTVIRRELLFFPGERLDTEKVHISEQRLTGTGYFDQESGTPTAISYEPGTKHNTKNVIVNVKEGRTGMLRFGGGFGANAGLFADVSYSNKNFDLFDLPKDWKDFTSGNAFRGAGHVITLRFSPGFQRTEGMLSFQNPSVYDTGYSLGLSANAFLREREDYIEERKGGKLSVGKQVNWFRGLRLGLSPNYEVIGVQDVDDNAPQSVKELEGSNQKLSLALSAKLDRRNSRYFTTKGYEINSSLEVSSLDVDIVKFVTKGKKYHTMFDFPNWGKHILSYGGTFGIVESTTDEGVPIFERLFAGGSNSIRGFSFRGVGPIDTASREQIGGKALITGTTEYTMPVYADMVRGAFFVDVGKVDTDVNDINFTNLRASLGFGFRARVPFLGNSVVAIDFGFPFVRKDSDDEQTITFNFGGSGM</sequence>
<evidence type="ECO:0000313" key="10">
    <source>
        <dbReference type="EMBL" id="MBS1258999.1"/>
    </source>
</evidence>
<dbReference type="InterPro" id="IPR023707">
    <property type="entry name" value="OM_assembly_BamA"/>
</dbReference>
<evidence type="ECO:0000256" key="4">
    <source>
        <dbReference type="ARBA" id="ARBA00022729"/>
    </source>
</evidence>
<dbReference type="GO" id="GO:0071709">
    <property type="term" value="P:membrane assembly"/>
    <property type="evidence" value="ECO:0007669"/>
    <property type="project" value="InterPro"/>
</dbReference>
<dbReference type="Gene3D" id="2.40.160.50">
    <property type="entry name" value="membrane protein fhac: a member of the omp85/tpsb transporter family"/>
    <property type="match status" value="1"/>
</dbReference>
<keyword evidence="6" id="KW-0472">Membrane</keyword>
<evidence type="ECO:0000256" key="7">
    <source>
        <dbReference type="ARBA" id="ARBA00023237"/>
    </source>
</evidence>
<reference evidence="10" key="1">
    <citation type="journal article" date="2021" name="ISME J.">
        <title>Fine-scale metabolic discontinuity in a stratified prokaryote microbiome of a Red Sea deep halocline.</title>
        <authorList>
            <person name="Michoud G."/>
            <person name="Ngugi D.K."/>
            <person name="Barozzi A."/>
            <person name="Merlino G."/>
            <person name="Calleja M.L."/>
            <person name="Delgado-Huertas A."/>
            <person name="Moran X.A.G."/>
            <person name="Daffonchio D."/>
        </authorList>
    </citation>
    <scope>NUCLEOTIDE SEQUENCE</scope>
    <source>
        <strain evidence="10">SuakinDeep_MAG55_1</strain>
    </source>
</reference>
<evidence type="ECO:0000259" key="9">
    <source>
        <dbReference type="PROSITE" id="PS51779"/>
    </source>
</evidence>
<evidence type="ECO:0000256" key="1">
    <source>
        <dbReference type="ARBA" id="ARBA00004370"/>
    </source>
</evidence>
<organism evidence="10 11">
    <name type="scientific">Candidatus Scalindua arabica</name>
    <dbReference type="NCBI Taxonomy" id="1127984"/>
    <lineage>
        <taxon>Bacteria</taxon>
        <taxon>Pseudomonadati</taxon>
        <taxon>Planctomycetota</taxon>
        <taxon>Candidatus Brocadiia</taxon>
        <taxon>Candidatus Brocadiales</taxon>
        <taxon>Candidatus Scalinduaceae</taxon>
        <taxon>Candidatus Scalindua</taxon>
    </lineage>
</organism>
<dbReference type="PROSITE" id="PS51779">
    <property type="entry name" value="POTRA"/>
    <property type="match status" value="4"/>
</dbReference>
<evidence type="ECO:0000256" key="8">
    <source>
        <dbReference type="NCBIfam" id="TIGR03303"/>
    </source>
</evidence>
<dbReference type="InterPro" id="IPR039910">
    <property type="entry name" value="D15-like"/>
</dbReference>
<keyword evidence="3" id="KW-0812">Transmembrane</keyword>
<name>A0A941W4E3_9BACT</name>
<dbReference type="GO" id="GO:0009279">
    <property type="term" value="C:cell outer membrane"/>
    <property type="evidence" value="ECO:0007669"/>
    <property type="project" value="UniProtKB-UniRule"/>
</dbReference>
<protein>
    <recommendedName>
        <fullName evidence="8">Outer membrane protein assembly factor BamA</fullName>
    </recommendedName>
</protein>
<comment type="caution">
    <text evidence="10">The sequence shown here is derived from an EMBL/GenBank/DDBJ whole genome shotgun (WGS) entry which is preliminary data.</text>
</comment>
<evidence type="ECO:0000256" key="3">
    <source>
        <dbReference type="ARBA" id="ARBA00022692"/>
    </source>
</evidence>
<keyword evidence="2" id="KW-1134">Transmembrane beta strand</keyword>
<keyword evidence="5" id="KW-0677">Repeat</keyword>
<feature type="domain" description="POTRA" evidence="9">
    <location>
        <begin position="361"/>
        <end position="439"/>
    </location>
</feature>
<evidence type="ECO:0000256" key="5">
    <source>
        <dbReference type="ARBA" id="ARBA00022737"/>
    </source>
</evidence>
<dbReference type="NCBIfam" id="TIGR03303">
    <property type="entry name" value="OM_YaeT"/>
    <property type="match status" value="1"/>
</dbReference>
<proteinExistence type="predicted"/>
<keyword evidence="7" id="KW-0998">Cell outer membrane</keyword>
<feature type="domain" description="POTRA" evidence="9">
    <location>
        <begin position="112"/>
        <end position="188"/>
    </location>
</feature>
<evidence type="ECO:0000313" key="11">
    <source>
        <dbReference type="Proteomes" id="UP000722750"/>
    </source>
</evidence>
<dbReference type="InterPro" id="IPR000184">
    <property type="entry name" value="Bac_surfAg_D15"/>
</dbReference>
<dbReference type="InterPro" id="IPR010827">
    <property type="entry name" value="BamA/TamA_POTRA"/>
</dbReference>
<keyword evidence="4" id="KW-0732">Signal</keyword>
<dbReference type="Gene3D" id="3.10.20.310">
    <property type="entry name" value="membrane protein fhac"/>
    <property type="match status" value="5"/>
</dbReference>
<dbReference type="Pfam" id="PF01103">
    <property type="entry name" value="Omp85"/>
    <property type="match status" value="1"/>
</dbReference>
<dbReference type="AlphaFoldDB" id="A0A941W4E3"/>
<dbReference type="Proteomes" id="UP000722750">
    <property type="component" value="Unassembled WGS sequence"/>
</dbReference>
<evidence type="ECO:0000256" key="6">
    <source>
        <dbReference type="ARBA" id="ARBA00023136"/>
    </source>
</evidence>
<accession>A0A941W4E3</accession>
<evidence type="ECO:0000256" key="2">
    <source>
        <dbReference type="ARBA" id="ARBA00022452"/>
    </source>
</evidence>
<feature type="domain" description="POTRA" evidence="9">
    <location>
        <begin position="280"/>
        <end position="358"/>
    </location>
</feature>
<comment type="subcellular location">
    <subcellularLocation>
        <location evidence="1">Membrane</location>
    </subcellularLocation>
</comment>